<evidence type="ECO:0000313" key="6">
    <source>
        <dbReference type="Proteomes" id="UP000504638"/>
    </source>
</evidence>
<feature type="compositionally biased region" description="Basic and acidic residues" evidence="2">
    <location>
        <begin position="119"/>
        <end position="129"/>
    </location>
</feature>
<dbReference type="PANTHER" id="PTHR11202:SF36">
    <property type="entry name" value="ACTIN NUCLEATION-PROMOTING FACTOR WASL"/>
    <property type="match status" value="1"/>
</dbReference>
<dbReference type="Pfam" id="PF00568">
    <property type="entry name" value="WH1"/>
    <property type="match status" value="1"/>
</dbReference>
<feature type="compositionally biased region" description="Basic and acidic residues" evidence="2">
    <location>
        <begin position="323"/>
        <end position="333"/>
    </location>
</feature>
<accession>A0A6G1FTT4</accession>
<dbReference type="CDD" id="cd21762">
    <property type="entry name" value="WH2"/>
    <property type="match status" value="1"/>
</dbReference>
<evidence type="ECO:0000259" key="3">
    <source>
        <dbReference type="PROSITE" id="PS50229"/>
    </source>
</evidence>
<feature type="compositionally biased region" description="Low complexity" evidence="2">
    <location>
        <begin position="334"/>
        <end position="353"/>
    </location>
</feature>
<protein>
    <submittedName>
        <fullName evidence="5 7">WH1-domain-containing protein</fullName>
    </submittedName>
</protein>
<dbReference type="InterPro" id="IPR003124">
    <property type="entry name" value="WH2_dom"/>
</dbReference>
<keyword evidence="1" id="KW-0597">Phosphoprotein</keyword>
<dbReference type="GO" id="GO:0003779">
    <property type="term" value="F:actin binding"/>
    <property type="evidence" value="ECO:0007669"/>
    <property type="project" value="InterPro"/>
</dbReference>
<dbReference type="RefSeq" id="XP_033530781.1">
    <property type="nucleotide sequence ID" value="XM_033677210.1"/>
</dbReference>
<feature type="compositionally biased region" description="Pro residues" evidence="2">
    <location>
        <begin position="288"/>
        <end position="302"/>
    </location>
</feature>
<evidence type="ECO:0000313" key="5">
    <source>
        <dbReference type="EMBL" id="KAF1809150.1"/>
    </source>
</evidence>
<dbReference type="InterPro" id="IPR000697">
    <property type="entry name" value="WH1/EVH1_dom"/>
</dbReference>
<dbReference type="GO" id="GO:0030479">
    <property type="term" value="C:actin cortical patch"/>
    <property type="evidence" value="ECO:0007669"/>
    <property type="project" value="UniProtKB-ARBA"/>
</dbReference>
<dbReference type="InterPro" id="IPR011993">
    <property type="entry name" value="PH-like_dom_sf"/>
</dbReference>
<feature type="domain" description="WH2" evidence="4">
    <location>
        <begin position="307"/>
        <end position="324"/>
    </location>
</feature>
<dbReference type="SUPFAM" id="SSF50729">
    <property type="entry name" value="PH domain-like"/>
    <property type="match status" value="1"/>
</dbReference>
<dbReference type="GeneID" id="54417780"/>
<dbReference type="FunFam" id="2.30.29.30:FF:000281">
    <property type="entry name" value="Actin associated protein"/>
    <property type="match status" value="1"/>
</dbReference>
<dbReference type="PANTHER" id="PTHR11202">
    <property type="entry name" value="SPROUTY-RELATED, EVH1 DOMAIN-CONTAINING PROTEIN FAMILY MEMBER"/>
    <property type="match status" value="1"/>
</dbReference>
<organism evidence="5">
    <name type="scientific">Eremomyces bilateralis CBS 781.70</name>
    <dbReference type="NCBI Taxonomy" id="1392243"/>
    <lineage>
        <taxon>Eukaryota</taxon>
        <taxon>Fungi</taxon>
        <taxon>Dikarya</taxon>
        <taxon>Ascomycota</taxon>
        <taxon>Pezizomycotina</taxon>
        <taxon>Dothideomycetes</taxon>
        <taxon>Dothideomycetes incertae sedis</taxon>
        <taxon>Eremomycetales</taxon>
        <taxon>Eremomycetaceae</taxon>
        <taxon>Eremomyces</taxon>
    </lineage>
</organism>
<reference evidence="7" key="3">
    <citation type="submission" date="2025-04" db="UniProtKB">
        <authorList>
            <consortium name="RefSeq"/>
        </authorList>
    </citation>
    <scope>IDENTIFICATION</scope>
    <source>
        <strain evidence="7">CBS 781.70</strain>
    </source>
</reference>
<feature type="compositionally biased region" description="Acidic residues" evidence="2">
    <location>
        <begin position="380"/>
        <end position="390"/>
    </location>
</feature>
<dbReference type="GO" id="GO:0045010">
    <property type="term" value="P:actin nucleation"/>
    <property type="evidence" value="ECO:0007669"/>
    <property type="project" value="UniProtKB-ARBA"/>
</dbReference>
<sequence>MPSILSDDDKQTVKRNVPKASNKIHAVAVVKLYVAYPNRQRWTYSGLQGAAVLANDLVGNTFWIKLVDISPSNRGVIWDQEIYDTFQYNQDRTFFHTFEIEQCLVGLSFADEKEAKTFRKKVDDREKNAHKNTQRKPFGTTAANGQPRQEKQHHHGGGIFSGLFGHRHTTSHPEPTQSIIPPKDIRVSSPTPSRVMQEPQELPSRPKGNTLGLDQDILNEIREMGITDDQIEENADFIKMWLEQRKANLAAEERTRSRAPPPPPPAAPSVQHPISPQGTGSTTRSSRGPPPAPPPARPPALPTPSGGRDGLLADIRGGARLKKVTDTEKRDRSAAAVPGGAASPSPAAASGGDSAAGGQEGLAGALAQALAKRKGKVGDSDDEKSDNDDW</sequence>
<dbReference type="Pfam" id="PF02205">
    <property type="entry name" value="WH2"/>
    <property type="match status" value="1"/>
</dbReference>
<name>A0A6G1FTT4_9PEZI</name>
<gene>
    <name evidence="5 7" type="ORF">P152DRAFT_423433</name>
</gene>
<dbReference type="GO" id="GO:0071933">
    <property type="term" value="F:Arp2/3 complex binding"/>
    <property type="evidence" value="ECO:0007669"/>
    <property type="project" value="UniProtKB-ARBA"/>
</dbReference>
<evidence type="ECO:0000259" key="4">
    <source>
        <dbReference type="PROSITE" id="PS51082"/>
    </source>
</evidence>
<dbReference type="SMART" id="SM00461">
    <property type="entry name" value="WH1"/>
    <property type="match status" value="1"/>
</dbReference>
<feature type="region of interest" description="Disordered" evidence="2">
    <location>
        <begin position="119"/>
        <end position="212"/>
    </location>
</feature>
<reference evidence="7" key="2">
    <citation type="submission" date="2020-04" db="EMBL/GenBank/DDBJ databases">
        <authorList>
            <consortium name="NCBI Genome Project"/>
        </authorList>
    </citation>
    <scope>NUCLEOTIDE SEQUENCE</scope>
    <source>
        <strain evidence="7">CBS 781.70</strain>
    </source>
</reference>
<proteinExistence type="predicted"/>
<evidence type="ECO:0000313" key="7">
    <source>
        <dbReference type="RefSeq" id="XP_033530781.1"/>
    </source>
</evidence>
<dbReference type="Gene3D" id="2.30.29.30">
    <property type="entry name" value="Pleckstrin-homology domain (PH domain)/Phosphotyrosine-binding domain (PTB)"/>
    <property type="match status" value="1"/>
</dbReference>
<dbReference type="EMBL" id="ML975175">
    <property type="protein sequence ID" value="KAF1809150.1"/>
    <property type="molecule type" value="Genomic_DNA"/>
</dbReference>
<dbReference type="InterPro" id="IPR033927">
    <property type="entry name" value="WASPfam_EVH1"/>
</dbReference>
<feature type="compositionally biased region" description="Low complexity" evidence="2">
    <location>
        <begin position="278"/>
        <end position="287"/>
    </location>
</feature>
<dbReference type="SMART" id="SM00246">
    <property type="entry name" value="WH2"/>
    <property type="match status" value="1"/>
</dbReference>
<dbReference type="OrthoDB" id="8963340at2759"/>
<reference evidence="5 7" key="1">
    <citation type="submission" date="2020-01" db="EMBL/GenBank/DDBJ databases">
        <authorList>
            <consortium name="DOE Joint Genome Institute"/>
            <person name="Haridas S."/>
            <person name="Albert R."/>
            <person name="Binder M."/>
            <person name="Bloem J."/>
            <person name="Labutti K."/>
            <person name="Salamov A."/>
            <person name="Andreopoulos B."/>
            <person name="Baker S.E."/>
            <person name="Barry K."/>
            <person name="Bills G."/>
            <person name="Bluhm B.H."/>
            <person name="Cannon C."/>
            <person name="Castanera R."/>
            <person name="Culley D.E."/>
            <person name="Daum C."/>
            <person name="Ezra D."/>
            <person name="Gonzalez J.B."/>
            <person name="Henrissat B."/>
            <person name="Kuo A."/>
            <person name="Liang C."/>
            <person name="Lipzen A."/>
            <person name="Lutzoni F."/>
            <person name="Magnuson J."/>
            <person name="Mondo S."/>
            <person name="Nolan M."/>
            <person name="Ohm R."/>
            <person name="Pangilinan J."/>
            <person name="Park H.-J."/>
            <person name="Ramirez L."/>
            <person name="Alfaro M."/>
            <person name="Sun H."/>
            <person name="Tritt A."/>
            <person name="Yoshinaga Y."/>
            <person name="Zwiers L.-H."/>
            <person name="Turgeon B.G."/>
            <person name="Goodwin S.B."/>
            <person name="Spatafora J.W."/>
            <person name="Crous P.W."/>
            <person name="Grigoriev I.V."/>
        </authorList>
    </citation>
    <scope>NUCLEOTIDE SEQUENCE</scope>
    <source>
        <strain evidence="5 7">CBS 781.70</strain>
    </source>
</reference>
<keyword evidence="6" id="KW-1185">Reference proteome</keyword>
<dbReference type="AlphaFoldDB" id="A0A6G1FTT4"/>
<dbReference type="Proteomes" id="UP000504638">
    <property type="component" value="Unplaced"/>
</dbReference>
<dbReference type="PROSITE" id="PS51082">
    <property type="entry name" value="WH2"/>
    <property type="match status" value="1"/>
</dbReference>
<dbReference type="CDD" id="cd01205">
    <property type="entry name" value="EVH1_WASP-like"/>
    <property type="match status" value="1"/>
</dbReference>
<feature type="domain" description="WH1" evidence="3">
    <location>
        <begin position="17"/>
        <end position="129"/>
    </location>
</feature>
<evidence type="ECO:0000256" key="2">
    <source>
        <dbReference type="SAM" id="MobiDB-lite"/>
    </source>
</evidence>
<dbReference type="PROSITE" id="PS50229">
    <property type="entry name" value="WH1"/>
    <property type="match status" value="1"/>
</dbReference>
<evidence type="ECO:0000256" key="1">
    <source>
        <dbReference type="ARBA" id="ARBA00022553"/>
    </source>
</evidence>
<feature type="region of interest" description="Disordered" evidence="2">
    <location>
        <begin position="249"/>
        <end position="390"/>
    </location>
</feature>